<keyword evidence="4" id="KW-0067">ATP-binding</keyword>
<organism evidence="7 8">
    <name type="scientific">Ruegeria meonggei</name>
    <dbReference type="NCBI Taxonomy" id="1446476"/>
    <lineage>
        <taxon>Bacteria</taxon>
        <taxon>Pseudomonadati</taxon>
        <taxon>Pseudomonadota</taxon>
        <taxon>Alphaproteobacteria</taxon>
        <taxon>Rhodobacterales</taxon>
        <taxon>Roseobacteraceae</taxon>
        <taxon>Ruegeria</taxon>
    </lineage>
</organism>
<dbReference type="SMART" id="SM01120">
    <property type="entry name" value="Dak2"/>
    <property type="match status" value="1"/>
</dbReference>
<evidence type="ECO:0000256" key="4">
    <source>
        <dbReference type="ARBA" id="ARBA00022840"/>
    </source>
</evidence>
<dbReference type="Pfam" id="PF02733">
    <property type="entry name" value="Dak1"/>
    <property type="match status" value="1"/>
</dbReference>
<dbReference type="GO" id="GO:0005829">
    <property type="term" value="C:cytosol"/>
    <property type="evidence" value="ECO:0007669"/>
    <property type="project" value="TreeGrafter"/>
</dbReference>
<name>A0A1X6YY87_9RHOB</name>
<dbReference type="InterPro" id="IPR036117">
    <property type="entry name" value="DhaL_dom_sf"/>
</dbReference>
<accession>A0A1X6YY87</accession>
<proteinExistence type="predicted"/>
<sequence>MAQFLNTKETLVTDAIDGLLASSGGTLTRLDGYPHIKVVYRSDWDKSKVALVSGGGSGHEPAHAGFVGAGMLTAAVCGEVFASPSVEAVLAGILAVTGEAGCLLIVKNYTGDRLNFGLAAERARALGRKVEMVVVDDDIALPDLPQPRGVAGTLFVHKIAGALAEGGADLNAVTNAANTVIAKVVSIGMSLDTCTVPGSPKEDRIAPGKAELGLGIHGEPGVQQVDFADAVTAMSTVVEKLKQRVDGGECVALVNNLGSTTPLEMAVLTHALSETGFARHIIGPAPMMTSLDMHGFSVSVLPVGSDELVALKGPVDLAAWPGINSIAPVKIAPLPDGLTPIDPIPSNNSATKDTITRLSALLIGAEQDLNALDAKSGDGDTGSTLATAARALQGSLDRMPLADLTQLFPALGNELSQTMGGSSGVILAIFFNAAGDACASGASVPKSLVEGLNRVRQVGGAKLGDRTMIDALEPALDALPDGLPQAAKAAREGADNTANIHRAKAGRAAYVPEENLIGHNDPGAEAVALLFEGLAQEIEG</sequence>
<dbReference type="GO" id="GO:0019563">
    <property type="term" value="P:glycerol catabolic process"/>
    <property type="evidence" value="ECO:0007669"/>
    <property type="project" value="TreeGrafter"/>
</dbReference>
<gene>
    <name evidence="7" type="primary">dhaK</name>
    <name evidence="7" type="ORF">RUM8411_01390</name>
</gene>
<dbReference type="FunFam" id="3.40.50.10440:FF:000001">
    <property type="entry name" value="Dihydroxyacetone kinase, DhaK subunit"/>
    <property type="match status" value="1"/>
</dbReference>
<dbReference type="EC" id="2.7.1.29" evidence="7"/>
<evidence type="ECO:0000259" key="6">
    <source>
        <dbReference type="PROSITE" id="PS51481"/>
    </source>
</evidence>
<dbReference type="PROSITE" id="PS51481">
    <property type="entry name" value="DHAK"/>
    <property type="match status" value="1"/>
</dbReference>
<feature type="domain" description="DhaK" evidence="6">
    <location>
        <begin position="7"/>
        <end position="320"/>
    </location>
</feature>
<dbReference type="EMBL" id="FWFP01000003">
    <property type="protein sequence ID" value="SLN32945.1"/>
    <property type="molecule type" value="Genomic_DNA"/>
</dbReference>
<dbReference type="InterPro" id="IPR004007">
    <property type="entry name" value="DhaL_dom"/>
</dbReference>
<evidence type="ECO:0000256" key="3">
    <source>
        <dbReference type="ARBA" id="ARBA00022777"/>
    </source>
</evidence>
<dbReference type="InterPro" id="IPR004006">
    <property type="entry name" value="DhaK_dom"/>
</dbReference>
<dbReference type="PANTHER" id="PTHR28629:SF4">
    <property type="entry name" value="TRIOKINASE_FMN CYCLASE"/>
    <property type="match status" value="1"/>
</dbReference>
<keyword evidence="1 7" id="KW-0808">Transferase</keyword>
<dbReference type="Gene3D" id="3.30.1180.20">
    <property type="entry name" value="Dihydroxyacetone kinase, domain 2"/>
    <property type="match status" value="1"/>
</dbReference>
<feature type="domain" description="DhaL" evidence="5">
    <location>
        <begin position="349"/>
        <end position="536"/>
    </location>
</feature>
<evidence type="ECO:0000256" key="2">
    <source>
        <dbReference type="ARBA" id="ARBA00022741"/>
    </source>
</evidence>
<evidence type="ECO:0000256" key="1">
    <source>
        <dbReference type="ARBA" id="ARBA00022679"/>
    </source>
</evidence>
<dbReference type="RefSeq" id="WP_085821925.1">
    <property type="nucleotide sequence ID" value="NZ_FWFP01000003.1"/>
</dbReference>
<dbReference type="OrthoDB" id="9806345at2"/>
<reference evidence="8" key="1">
    <citation type="submission" date="2017-03" db="EMBL/GenBank/DDBJ databases">
        <authorList>
            <person name="Rodrigo-Torres L."/>
            <person name="Arahal R.D."/>
            <person name="Lucena T."/>
        </authorList>
    </citation>
    <scope>NUCLEOTIDE SEQUENCE [LARGE SCALE GENOMIC DNA]</scope>
    <source>
        <strain evidence="8">CECT 8411</strain>
    </source>
</reference>
<keyword evidence="3 7" id="KW-0418">Kinase</keyword>
<evidence type="ECO:0000313" key="8">
    <source>
        <dbReference type="Proteomes" id="UP000193778"/>
    </source>
</evidence>
<dbReference type="GO" id="GO:0004371">
    <property type="term" value="F:glycerone kinase activity"/>
    <property type="evidence" value="ECO:0007669"/>
    <property type="project" value="UniProtKB-EC"/>
</dbReference>
<dbReference type="PROSITE" id="PS51480">
    <property type="entry name" value="DHAL"/>
    <property type="match status" value="1"/>
</dbReference>
<dbReference type="Gene3D" id="1.25.40.340">
    <property type="match status" value="1"/>
</dbReference>
<dbReference type="InterPro" id="IPR050861">
    <property type="entry name" value="Dihydroxyacetone_Kinase"/>
</dbReference>
<dbReference type="GO" id="GO:0005524">
    <property type="term" value="F:ATP binding"/>
    <property type="evidence" value="ECO:0007669"/>
    <property type="project" value="UniProtKB-KW"/>
</dbReference>
<dbReference type="PANTHER" id="PTHR28629">
    <property type="entry name" value="TRIOKINASE/FMN CYCLASE"/>
    <property type="match status" value="1"/>
</dbReference>
<dbReference type="Pfam" id="PF02734">
    <property type="entry name" value="Dak2"/>
    <property type="match status" value="1"/>
</dbReference>
<dbReference type="AlphaFoldDB" id="A0A1X6YY87"/>
<keyword evidence="2" id="KW-0547">Nucleotide-binding</keyword>
<dbReference type="Gene3D" id="3.40.50.10440">
    <property type="entry name" value="Dihydroxyacetone kinase, domain 1"/>
    <property type="match status" value="1"/>
</dbReference>
<dbReference type="Proteomes" id="UP000193778">
    <property type="component" value="Unassembled WGS sequence"/>
</dbReference>
<dbReference type="SUPFAM" id="SSF101473">
    <property type="entry name" value="DhaL-like"/>
    <property type="match status" value="1"/>
</dbReference>
<evidence type="ECO:0000313" key="7">
    <source>
        <dbReference type="EMBL" id="SLN32945.1"/>
    </source>
</evidence>
<keyword evidence="8" id="KW-1185">Reference proteome</keyword>
<dbReference type="SUPFAM" id="SSF82549">
    <property type="entry name" value="DAK1/DegV-like"/>
    <property type="match status" value="1"/>
</dbReference>
<protein>
    <submittedName>
        <fullName evidence="7">Dihydroxyacetone kinase</fullName>
        <ecNumber evidence="7">2.7.1.29</ecNumber>
    </submittedName>
</protein>
<evidence type="ECO:0000259" key="5">
    <source>
        <dbReference type="PROSITE" id="PS51480"/>
    </source>
</evidence>